<evidence type="ECO:0000256" key="5">
    <source>
        <dbReference type="ARBA" id="ARBA00022989"/>
    </source>
</evidence>
<evidence type="ECO:0000256" key="8">
    <source>
        <dbReference type="SAM" id="Phobius"/>
    </source>
</evidence>
<evidence type="ECO:0000256" key="3">
    <source>
        <dbReference type="ARBA" id="ARBA00022475"/>
    </source>
</evidence>
<evidence type="ECO:0000313" key="11">
    <source>
        <dbReference type="Proteomes" id="UP001249760"/>
    </source>
</evidence>
<dbReference type="EMBL" id="JASKMA010000001">
    <property type="protein sequence ID" value="MDT6982017.1"/>
    <property type="molecule type" value="Genomic_DNA"/>
</dbReference>
<evidence type="ECO:0000259" key="9">
    <source>
        <dbReference type="Pfam" id="PF09335"/>
    </source>
</evidence>
<accession>A0ABU3JJS6</accession>
<dbReference type="Pfam" id="PF09335">
    <property type="entry name" value="VTT_dom"/>
    <property type="match status" value="1"/>
</dbReference>
<dbReference type="InterPro" id="IPR051311">
    <property type="entry name" value="DedA_domain"/>
</dbReference>
<dbReference type="PANTHER" id="PTHR42709:SF6">
    <property type="entry name" value="UNDECAPRENYL PHOSPHATE TRANSPORTER A"/>
    <property type="match status" value="1"/>
</dbReference>
<sequence length="274" mass="28083">MTAIAAQTIMAASDTDAGPRWVNDLMDALGAPGAGLAIALENLFPPVPSEVILPLAGFAASNGRMGLIAVLLWTTAGSVIGALALYGVGALLGRERTLALAGRLPLVKAADVERTEAWFLRHGPKAVFFGRMIPLFRSLVSIPAGVERMRLPLFLGLTTLGSAIWNTAFVLAGYVLGDNWTQVTSVVSAYSKAVLAAAALALVAFVVIRLFRSGGGSRRAGRGPAGAGSRDADGESGSDAEAGARAGQDSGAPSGDARPARHQAADTLSLRRPG</sequence>
<evidence type="ECO:0000256" key="4">
    <source>
        <dbReference type="ARBA" id="ARBA00022692"/>
    </source>
</evidence>
<feature type="domain" description="VTT" evidence="9">
    <location>
        <begin position="47"/>
        <end position="174"/>
    </location>
</feature>
<keyword evidence="4 8" id="KW-0812">Transmembrane</keyword>
<dbReference type="InterPro" id="IPR032816">
    <property type="entry name" value="VTT_dom"/>
</dbReference>
<dbReference type="Proteomes" id="UP001249760">
    <property type="component" value="Unassembled WGS sequence"/>
</dbReference>
<dbReference type="RefSeq" id="WP_394308339.1">
    <property type="nucleotide sequence ID" value="NZ_JASKMA010000001.1"/>
</dbReference>
<evidence type="ECO:0000256" key="2">
    <source>
        <dbReference type="ARBA" id="ARBA00010792"/>
    </source>
</evidence>
<keyword evidence="6 8" id="KW-0472">Membrane</keyword>
<feature type="transmembrane region" description="Helical" evidence="8">
    <location>
        <begin position="153"/>
        <end position="177"/>
    </location>
</feature>
<evidence type="ECO:0000256" key="1">
    <source>
        <dbReference type="ARBA" id="ARBA00004651"/>
    </source>
</evidence>
<name>A0ABU3JJS6_9ACTN</name>
<gene>
    <name evidence="10" type="ORF">QNO04_01000</name>
</gene>
<organism evidence="10 11">
    <name type="scientific">Streptomyces lusitanus</name>
    <dbReference type="NCBI Taxonomy" id="68232"/>
    <lineage>
        <taxon>Bacteria</taxon>
        <taxon>Bacillati</taxon>
        <taxon>Actinomycetota</taxon>
        <taxon>Actinomycetes</taxon>
        <taxon>Kitasatosporales</taxon>
        <taxon>Streptomycetaceae</taxon>
        <taxon>Streptomyces</taxon>
    </lineage>
</organism>
<dbReference type="PANTHER" id="PTHR42709">
    <property type="entry name" value="ALKALINE PHOSPHATASE LIKE PROTEIN"/>
    <property type="match status" value="1"/>
</dbReference>
<comment type="caution">
    <text evidence="10">The sequence shown here is derived from an EMBL/GenBank/DDBJ whole genome shotgun (WGS) entry which is preliminary data.</text>
</comment>
<keyword evidence="5 8" id="KW-1133">Transmembrane helix</keyword>
<feature type="transmembrane region" description="Helical" evidence="8">
    <location>
        <begin position="67"/>
        <end position="88"/>
    </location>
</feature>
<keyword evidence="3" id="KW-1003">Cell membrane</keyword>
<evidence type="ECO:0000256" key="6">
    <source>
        <dbReference type="ARBA" id="ARBA00023136"/>
    </source>
</evidence>
<proteinExistence type="inferred from homology"/>
<comment type="subcellular location">
    <subcellularLocation>
        <location evidence="1">Cell membrane</location>
        <topology evidence="1">Multi-pass membrane protein</topology>
    </subcellularLocation>
</comment>
<reference evidence="10 11" key="1">
    <citation type="submission" date="2023-05" db="EMBL/GenBank/DDBJ databases">
        <title>Streptomyces fuscus sp. nov., a brown-black pigment producing actinomyces isolated from dry sand of Sea duck farm.</title>
        <authorList>
            <person name="Xie J."/>
            <person name="Shen N."/>
        </authorList>
    </citation>
    <scope>NUCLEOTIDE SEQUENCE [LARGE SCALE GENOMIC DNA]</scope>
    <source>
        <strain evidence="10 11">CGMCC 4.1745</strain>
    </source>
</reference>
<feature type="region of interest" description="Disordered" evidence="7">
    <location>
        <begin position="215"/>
        <end position="274"/>
    </location>
</feature>
<evidence type="ECO:0000313" key="10">
    <source>
        <dbReference type="EMBL" id="MDT6982017.1"/>
    </source>
</evidence>
<feature type="transmembrane region" description="Helical" evidence="8">
    <location>
        <begin position="189"/>
        <end position="211"/>
    </location>
</feature>
<feature type="compositionally biased region" description="Gly residues" evidence="7">
    <location>
        <begin position="215"/>
        <end position="226"/>
    </location>
</feature>
<protein>
    <submittedName>
        <fullName evidence="10">DedA family protein</fullName>
    </submittedName>
</protein>
<comment type="similarity">
    <text evidence="2">Belongs to the DedA family.</text>
</comment>
<evidence type="ECO:0000256" key="7">
    <source>
        <dbReference type="SAM" id="MobiDB-lite"/>
    </source>
</evidence>
<keyword evidence="11" id="KW-1185">Reference proteome</keyword>